<evidence type="ECO:0000256" key="1">
    <source>
        <dbReference type="PROSITE-ProRule" id="PRU00371"/>
    </source>
</evidence>
<feature type="domain" description="BESS" evidence="3">
    <location>
        <begin position="215"/>
        <end position="253"/>
    </location>
</feature>
<dbReference type="InterPro" id="IPR006578">
    <property type="entry name" value="MADF-dom"/>
</dbReference>
<evidence type="ECO:0000259" key="3">
    <source>
        <dbReference type="PROSITE" id="PS51031"/>
    </source>
</evidence>
<dbReference type="GO" id="GO:0003677">
    <property type="term" value="F:DNA binding"/>
    <property type="evidence" value="ECO:0007669"/>
    <property type="project" value="InterPro"/>
</dbReference>
<reference evidence="4" key="1">
    <citation type="submission" date="2022-07" db="EMBL/GenBank/DDBJ databases">
        <authorList>
            <person name="Trinca V."/>
            <person name="Uliana J.V.C."/>
            <person name="Torres T.T."/>
            <person name="Ward R.J."/>
            <person name="Monesi N."/>
        </authorList>
    </citation>
    <scope>NUCLEOTIDE SEQUENCE</scope>
    <source>
        <strain evidence="4">HSMRA1968</strain>
        <tissue evidence="4">Whole embryos</tissue>
    </source>
</reference>
<evidence type="ECO:0000313" key="5">
    <source>
        <dbReference type="Proteomes" id="UP001151699"/>
    </source>
</evidence>
<name>A0A9Q0NDT5_9DIPT</name>
<evidence type="ECO:0008006" key="6">
    <source>
        <dbReference type="Google" id="ProtNLM"/>
    </source>
</evidence>
<accession>A0A9Q0NDT5</accession>
<dbReference type="InterPro" id="IPR039353">
    <property type="entry name" value="TF_Adf1"/>
</dbReference>
<dbReference type="Pfam" id="PF02944">
    <property type="entry name" value="BESS"/>
    <property type="match status" value="1"/>
</dbReference>
<dbReference type="PANTHER" id="PTHR12243">
    <property type="entry name" value="MADF DOMAIN TRANSCRIPTION FACTOR"/>
    <property type="match status" value="1"/>
</dbReference>
<dbReference type="GO" id="GO:0005667">
    <property type="term" value="C:transcription regulator complex"/>
    <property type="evidence" value="ECO:0007669"/>
    <property type="project" value="TreeGrafter"/>
</dbReference>
<sequence length="253" mass="29325">MQSNTRDDHAFNIKFVQLVKRYGCLYDKTLPEYRNKDEHDKAWEKIASEVNENVQHCKERWRNLRACLTRHLKNSKLQNANGNSSYKPYYLAEHMKFVLPYTKSRSQRANSIFIEENTHSHVQKTKIDHCDEEDDMSEPEMPQVSAIQTVVVPDVKKEISSSKRFVLVPANASTANIAIRTGTLEEQETDSDSAKLPPEKKLKIVPNESVIKEIDDADLNFFKSLLPDIRQMTPTQKRKFKMGIFQLINNIVD</sequence>
<dbReference type="Pfam" id="PF10545">
    <property type="entry name" value="MADF_DNA_bdg"/>
    <property type="match status" value="1"/>
</dbReference>
<dbReference type="GO" id="GO:0006357">
    <property type="term" value="P:regulation of transcription by RNA polymerase II"/>
    <property type="evidence" value="ECO:0007669"/>
    <property type="project" value="TreeGrafter"/>
</dbReference>
<feature type="domain" description="MADF" evidence="2">
    <location>
        <begin position="14"/>
        <end position="103"/>
    </location>
</feature>
<dbReference type="AlphaFoldDB" id="A0A9Q0NDT5"/>
<dbReference type="InterPro" id="IPR004210">
    <property type="entry name" value="BESS_motif"/>
</dbReference>
<keyword evidence="1" id="KW-0539">Nucleus</keyword>
<gene>
    <name evidence="4" type="ORF">Bhyg_03681</name>
</gene>
<dbReference type="PROSITE" id="PS51031">
    <property type="entry name" value="BESS"/>
    <property type="match status" value="1"/>
</dbReference>
<comment type="caution">
    <text evidence="4">The sequence shown here is derived from an EMBL/GenBank/DDBJ whole genome shotgun (WGS) entry which is preliminary data.</text>
</comment>
<evidence type="ECO:0000313" key="4">
    <source>
        <dbReference type="EMBL" id="KAJ6648452.1"/>
    </source>
</evidence>
<keyword evidence="5" id="KW-1185">Reference proteome</keyword>
<dbReference type="EMBL" id="WJQU01000001">
    <property type="protein sequence ID" value="KAJ6648452.1"/>
    <property type="molecule type" value="Genomic_DNA"/>
</dbReference>
<dbReference type="PANTHER" id="PTHR12243:SF60">
    <property type="entry name" value="SI:CH211-15D5.12-RELATED"/>
    <property type="match status" value="1"/>
</dbReference>
<evidence type="ECO:0000259" key="2">
    <source>
        <dbReference type="PROSITE" id="PS51029"/>
    </source>
</evidence>
<comment type="subcellular location">
    <subcellularLocation>
        <location evidence="1">Nucleus</location>
    </subcellularLocation>
</comment>
<organism evidence="4 5">
    <name type="scientific">Pseudolycoriella hygida</name>
    <dbReference type="NCBI Taxonomy" id="35572"/>
    <lineage>
        <taxon>Eukaryota</taxon>
        <taxon>Metazoa</taxon>
        <taxon>Ecdysozoa</taxon>
        <taxon>Arthropoda</taxon>
        <taxon>Hexapoda</taxon>
        <taxon>Insecta</taxon>
        <taxon>Pterygota</taxon>
        <taxon>Neoptera</taxon>
        <taxon>Endopterygota</taxon>
        <taxon>Diptera</taxon>
        <taxon>Nematocera</taxon>
        <taxon>Sciaroidea</taxon>
        <taxon>Sciaridae</taxon>
        <taxon>Pseudolycoriella</taxon>
    </lineage>
</organism>
<dbReference type="PROSITE" id="PS51029">
    <property type="entry name" value="MADF"/>
    <property type="match status" value="1"/>
</dbReference>
<dbReference type="Proteomes" id="UP001151699">
    <property type="component" value="Chromosome A"/>
</dbReference>
<dbReference type="SMART" id="SM00595">
    <property type="entry name" value="MADF"/>
    <property type="match status" value="1"/>
</dbReference>
<protein>
    <recommendedName>
        <fullName evidence="6">Transcription factor Adf-1</fullName>
    </recommendedName>
</protein>
<proteinExistence type="predicted"/>
<dbReference type="GO" id="GO:0005634">
    <property type="term" value="C:nucleus"/>
    <property type="evidence" value="ECO:0007669"/>
    <property type="project" value="UniProtKB-SubCell"/>
</dbReference>
<dbReference type="OrthoDB" id="6147983at2759"/>